<evidence type="ECO:0000313" key="1">
    <source>
        <dbReference type="EMBL" id="GED69992.1"/>
    </source>
</evidence>
<comment type="caution">
    <text evidence="1">The sequence shown here is derived from an EMBL/GenBank/DDBJ whole genome shotgun (WGS) entry which is preliminary data.</text>
</comment>
<dbReference type="Proteomes" id="UP000319578">
    <property type="component" value="Unassembled WGS sequence"/>
</dbReference>
<protein>
    <recommendedName>
        <fullName evidence="3">Transposase</fullName>
    </recommendedName>
</protein>
<keyword evidence="2" id="KW-1185">Reference proteome</keyword>
<accession>A0ABQ0TQ53</accession>
<dbReference type="EMBL" id="BJON01000014">
    <property type="protein sequence ID" value="GED69992.1"/>
    <property type="molecule type" value="Genomic_DNA"/>
</dbReference>
<evidence type="ECO:0008006" key="3">
    <source>
        <dbReference type="Google" id="ProtNLM"/>
    </source>
</evidence>
<reference evidence="1 2" key="1">
    <citation type="submission" date="2019-06" db="EMBL/GenBank/DDBJ databases">
        <title>Whole genome shotgun sequence of Brevibacillus reuszeri NBRC 15719.</title>
        <authorList>
            <person name="Hosoyama A."/>
            <person name="Uohara A."/>
            <person name="Ohji S."/>
            <person name="Ichikawa N."/>
        </authorList>
    </citation>
    <scope>NUCLEOTIDE SEQUENCE [LARGE SCALE GENOMIC DNA]</scope>
    <source>
        <strain evidence="1 2">NBRC 15719</strain>
    </source>
</reference>
<evidence type="ECO:0000313" key="2">
    <source>
        <dbReference type="Proteomes" id="UP000319578"/>
    </source>
</evidence>
<name>A0ABQ0TQ53_9BACL</name>
<gene>
    <name evidence="1" type="ORF">BRE01_36940</name>
</gene>
<organism evidence="1 2">
    <name type="scientific">Brevibacillus reuszeri</name>
    <dbReference type="NCBI Taxonomy" id="54915"/>
    <lineage>
        <taxon>Bacteria</taxon>
        <taxon>Bacillati</taxon>
        <taxon>Bacillota</taxon>
        <taxon>Bacilli</taxon>
        <taxon>Bacillales</taxon>
        <taxon>Paenibacillaceae</taxon>
        <taxon>Brevibacillus</taxon>
    </lineage>
</organism>
<sequence length="75" mass="8705">MVLNFRFLSIYGFLLLLDEMSVTNIEQLYGKTRMSCTTVSAICGFSLFSDRGRLELLSRNLKNKYNKSISNKERE</sequence>
<proteinExistence type="predicted"/>